<sequence>MESDVPAPFLEHLRSERDRRPGPRGDMAEEFELDPSITAAGGTTMVMATMAVDWSEKHGQHGTDHLAQVWATMLESGSLTAKTFAVLVQQMALQGSEQSSNVQQLFD</sequence>
<gene>
    <name evidence="2" type="ORF">C1SCF055_LOCUS20562</name>
</gene>
<dbReference type="EMBL" id="CAMXCT010001885">
    <property type="protein sequence ID" value="CAI3993856.1"/>
    <property type="molecule type" value="Genomic_DNA"/>
</dbReference>
<dbReference type="EMBL" id="CAMXCT020001885">
    <property type="protein sequence ID" value="CAL1147231.1"/>
    <property type="molecule type" value="Genomic_DNA"/>
</dbReference>
<feature type="region of interest" description="Disordered" evidence="1">
    <location>
        <begin position="1"/>
        <end position="29"/>
    </location>
</feature>
<reference evidence="3" key="2">
    <citation type="submission" date="2024-04" db="EMBL/GenBank/DDBJ databases">
        <authorList>
            <person name="Chen Y."/>
            <person name="Shah S."/>
            <person name="Dougan E. K."/>
            <person name="Thang M."/>
            <person name="Chan C."/>
        </authorList>
    </citation>
    <scope>NUCLEOTIDE SEQUENCE [LARGE SCALE GENOMIC DNA]</scope>
</reference>
<dbReference type="AlphaFoldDB" id="A0A9P1CM08"/>
<dbReference type="OrthoDB" id="10578318at2759"/>
<proteinExistence type="predicted"/>
<feature type="compositionally biased region" description="Basic and acidic residues" evidence="1">
    <location>
        <begin position="11"/>
        <end position="27"/>
    </location>
</feature>
<name>A0A9P1CM08_9DINO</name>
<organism evidence="2">
    <name type="scientific">Cladocopium goreaui</name>
    <dbReference type="NCBI Taxonomy" id="2562237"/>
    <lineage>
        <taxon>Eukaryota</taxon>
        <taxon>Sar</taxon>
        <taxon>Alveolata</taxon>
        <taxon>Dinophyceae</taxon>
        <taxon>Suessiales</taxon>
        <taxon>Symbiodiniaceae</taxon>
        <taxon>Cladocopium</taxon>
    </lineage>
</organism>
<evidence type="ECO:0000256" key="1">
    <source>
        <dbReference type="SAM" id="MobiDB-lite"/>
    </source>
</evidence>
<accession>A0A9P1CM08</accession>
<comment type="caution">
    <text evidence="2">The sequence shown here is derived from an EMBL/GenBank/DDBJ whole genome shotgun (WGS) entry which is preliminary data.</text>
</comment>
<reference evidence="2" key="1">
    <citation type="submission" date="2022-10" db="EMBL/GenBank/DDBJ databases">
        <authorList>
            <person name="Chen Y."/>
            <person name="Dougan E. K."/>
            <person name="Chan C."/>
            <person name="Rhodes N."/>
            <person name="Thang M."/>
        </authorList>
    </citation>
    <scope>NUCLEOTIDE SEQUENCE</scope>
</reference>
<dbReference type="EMBL" id="CAMXCT030001885">
    <property type="protein sequence ID" value="CAL4781168.1"/>
    <property type="molecule type" value="Genomic_DNA"/>
</dbReference>
<protein>
    <submittedName>
        <fullName evidence="2">Uncharacterized protein</fullName>
    </submittedName>
</protein>
<keyword evidence="4" id="KW-1185">Reference proteome</keyword>
<evidence type="ECO:0000313" key="4">
    <source>
        <dbReference type="Proteomes" id="UP001152797"/>
    </source>
</evidence>
<dbReference type="Proteomes" id="UP001152797">
    <property type="component" value="Unassembled WGS sequence"/>
</dbReference>
<evidence type="ECO:0000313" key="3">
    <source>
        <dbReference type="EMBL" id="CAL1147231.1"/>
    </source>
</evidence>
<evidence type="ECO:0000313" key="2">
    <source>
        <dbReference type="EMBL" id="CAI3993856.1"/>
    </source>
</evidence>